<feature type="compositionally biased region" description="Basic and acidic residues" evidence="1">
    <location>
        <begin position="84"/>
        <end position="100"/>
    </location>
</feature>
<name>A0AAN6IU39_EXODE</name>
<organism evidence="2 3">
    <name type="scientific">Exophiala dermatitidis</name>
    <name type="common">Black yeast-like fungus</name>
    <name type="synonym">Wangiella dermatitidis</name>
    <dbReference type="NCBI Taxonomy" id="5970"/>
    <lineage>
        <taxon>Eukaryota</taxon>
        <taxon>Fungi</taxon>
        <taxon>Dikarya</taxon>
        <taxon>Ascomycota</taxon>
        <taxon>Pezizomycotina</taxon>
        <taxon>Eurotiomycetes</taxon>
        <taxon>Chaetothyriomycetidae</taxon>
        <taxon>Chaetothyriales</taxon>
        <taxon>Herpotrichiellaceae</taxon>
        <taxon>Exophiala</taxon>
    </lineage>
</organism>
<proteinExistence type="predicted"/>
<sequence>METLGIACWDFAYPGGRCAGTASRSNGSNGNRRWNCIVAPSSVQQQRSLAGRQGLVRGSVSRRPQTQQQRHMSRTPSRNQVVVEKGDGVGDIADKTETRPAHRHRSEIDDSNDGSSDQRNTNIPSPSTGIDQARLRSPHCGTVQDRTQGGDQRDQDQISASASASASASSSPDSRPDSHVRQGLLPPRSQGSHHHHHHHHHRHYHYNPSFERHQGGQDQHQRRHQEQRRDSAASSSPSTLSSPSSSESKTYLLSSPTVSTILHPQTHVTISSLLLTPNTQLIYLVPQTHVMSHGICEISRLPRAEGSDIQVLPVPEKFEMKATKAKKAKTTPIGFATAPEPEAARNTNFRNILPPGTTPHAASAAAAAAAAAAAPRGVRTGPRMLNSDGGKRQPSESTCSCRSPYLRHPRDQIGSGNNRGNDEEDDDDDDDKAESERTERETEPTAIKTAFTGSPTTQGASAEPRRTSSPPAENHHQTNQTTTKSTTTAYSRFLACRLELKKAQAQAQAQAQAELYCDSCAVESESEIEAAGPTVNKTVTVQEPPIPRPRPSEAATASEPESELSPATSTPEETEDQAVNEVVRKILRYTKVRKFDGFLPLPFQHDRASWLFLERVGRDVMTR</sequence>
<feature type="compositionally biased region" description="Low complexity" evidence="1">
    <location>
        <begin position="157"/>
        <end position="171"/>
    </location>
</feature>
<dbReference type="Proteomes" id="UP001161757">
    <property type="component" value="Unassembled WGS sequence"/>
</dbReference>
<dbReference type="EMBL" id="JAJGCB010000009">
    <property type="protein sequence ID" value="KAJ8990885.1"/>
    <property type="molecule type" value="Genomic_DNA"/>
</dbReference>
<accession>A0AAN6IU39</accession>
<evidence type="ECO:0000313" key="2">
    <source>
        <dbReference type="EMBL" id="KAJ8990885.1"/>
    </source>
</evidence>
<feature type="region of interest" description="Disordered" evidence="1">
    <location>
        <begin position="527"/>
        <end position="578"/>
    </location>
</feature>
<feature type="compositionally biased region" description="Polar residues" evidence="1">
    <location>
        <begin position="62"/>
        <end position="80"/>
    </location>
</feature>
<evidence type="ECO:0000313" key="3">
    <source>
        <dbReference type="Proteomes" id="UP001161757"/>
    </source>
</evidence>
<feature type="compositionally biased region" description="Polar residues" evidence="1">
    <location>
        <begin position="451"/>
        <end position="460"/>
    </location>
</feature>
<dbReference type="AlphaFoldDB" id="A0AAN6IU39"/>
<feature type="compositionally biased region" description="Basic and acidic residues" evidence="1">
    <location>
        <begin position="434"/>
        <end position="443"/>
    </location>
</feature>
<protein>
    <submittedName>
        <fullName evidence="2">Uncharacterized protein</fullName>
    </submittedName>
</protein>
<feature type="compositionally biased region" description="Low complexity" evidence="1">
    <location>
        <begin position="477"/>
        <end position="486"/>
    </location>
</feature>
<reference evidence="2" key="1">
    <citation type="submission" date="2023-01" db="EMBL/GenBank/DDBJ databases">
        <title>Exophiala dermititidis isolated from Cystic Fibrosis Patient.</title>
        <authorList>
            <person name="Kurbessoian T."/>
            <person name="Crocker A."/>
            <person name="Murante D."/>
            <person name="Hogan D.A."/>
            <person name="Stajich J.E."/>
        </authorList>
    </citation>
    <scope>NUCLEOTIDE SEQUENCE</scope>
    <source>
        <strain evidence="2">Ex8</strain>
    </source>
</reference>
<gene>
    <name evidence="2" type="ORF">HRR80_004948</name>
</gene>
<feature type="region of interest" description="Disordered" evidence="1">
    <location>
        <begin position="48"/>
        <end position="251"/>
    </location>
</feature>
<evidence type="ECO:0000256" key="1">
    <source>
        <dbReference type="SAM" id="MobiDB-lite"/>
    </source>
</evidence>
<feature type="compositionally biased region" description="Low complexity" evidence="1">
    <location>
        <begin position="232"/>
        <end position="251"/>
    </location>
</feature>
<comment type="caution">
    <text evidence="2">The sequence shown here is derived from an EMBL/GenBank/DDBJ whole genome shotgun (WGS) entry which is preliminary data.</text>
</comment>
<feature type="compositionally biased region" description="Acidic residues" evidence="1">
    <location>
        <begin position="422"/>
        <end position="433"/>
    </location>
</feature>
<feature type="compositionally biased region" description="Basic residues" evidence="1">
    <location>
        <begin position="191"/>
        <end position="205"/>
    </location>
</feature>
<feature type="compositionally biased region" description="Low complexity" evidence="1">
    <location>
        <begin position="552"/>
        <end position="571"/>
    </location>
</feature>
<feature type="region of interest" description="Disordered" evidence="1">
    <location>
        <begin position="374"/>
        <end position="486"/>
    </location>
</feature>
<feature type="compositionally biased region" description="Polar residues" evidence="1">
    <location>
        <begin position="113"/>
        <end position="130"/>
    </location>
</feature>